<feature type="coiled-coil region" evidence="1">
    <location>
        <begin position="175"/>
        <end position="202"/>
    </location>
</feature>
<organism evidence="3 4">
    <name type="scientific">Lophium mytilinum</name>
    <dbReference type="NCBI Taxonomy" id="390894"/>
    <lineage>
        <taxon>Eukaryota</taxon>
        <taxon>Fungi</taxon>
        <taxon>Dikarya</taxon>
        <taxon>Ascomycota</taxon>
        <taxon>Pezizomycotina</taxon>
        <taxon>Dothideomycetes</taxon>
        <taxon>Pleosporomycetidae</taxon>
        <taxon>Mytilinidiales</taxon>
        <taxon>Mytilinidiaceae</taxon>
        <taxon>Lophium</taxon>
    </lineage>
</organism>
<dbReference type="OrthoDB" id="5391053at2759"/>
<name>A0A6A6QI48_9PEZI</name>
<dbReference type="Proteomes" id="UP000799750">
    <property type="component" value="Unassembled WGS sequence"/>
</dbReference>
<evidence type="ECO:0000313" key="3">
    <source>
        <dbReference type="EMBL" id="KAF2491137.1"/>
    </source>
</evidence>
<evidence type="ECO:0000313" key="4">
    <source>
        <dbReference type="Proteomes" id="UP000799750"/>
    </source>
</evidence>
<gene>
    <name evidence="3" type="ORF">BU16DRAFT_144424</name>
</gene>
<reference evidence="3" key="1">
    <citation type="journal article" date="2020" name="Stud. Mycol.">
        <title>101 Dothideomycetes genomes: a test case for predicting lifestyles and emergence of pathogens.</title>
        <authorList>
            <person name="Haridas S."/>
            <person name="Albert R."/>
            <person name="Binder M."/>
            <person name="Bloem J."/>
            <person name="Labutti K."/>
            <person name="Salamov A."/>
            <person name="Andreopoulos B."/>
            <person name="Baker S."/>
            <person name="Barry K."/>
            <person name="Bills G."/>
            <person name="Bluhm B."/>
            <person name="Cannon C."/>
            <person name="Castanera R."/>
            <person name="Culley D."/>
            <person name="Daum C."/>
            <person name="Ezra D."/>
            <person name="Gonzalez J."/>
            <person name="Henrissat B."/>
            <person name="Kuo A."/>
            <person name="Liang C."/>
            <person name="Lipzen A."/>
            <person name="Lutzoni F."/>
            <person name="Magnuson J."/>
            <person name="Mondo S."/>
            <person name="Nolan M."/>
            <person name="Ohm R."/>
            <person name="Pangilinan J."/>
            <person name="Park H.-J."/>
            <person name="Ramirez L."/>
            <person name="Alfaro M."/>
            <person name="Sun H."/>
            <person name="Tritt A."/>
            <person name="Yoshinaga Y."/>
            <person name="Zwiers L.-H."/>
            <person name="Turgeon B."/>
            <person name="Goodwin S."/>
            <person name="Spatafora J."/>
            <person name="Crous P."/>
            <person name="Grigoriev I."/>
        </authorList>
    </citation>
    <scope>NUCLEOTIDE SEQUENCE</scope>
    <source>
        <strain evidence="3">CBS 269.34</strain>
    </source>
</reference>
<dbReference type="EMBL" id="MU004196">
    <property type="protein sequence ID" value="KAF2491137.1"/>
    <property type="molecule type" value="Genomic_DNA"/>
</dbReference>
<evidence type="ECO:0000256" key="2">
    <source>
        <dbReference type="SAM" id="MobiDB-lite"/>
    </source>
</evidence>
<feature type="compositionally biased region" description="Basic and acidic residues" evidence="2">
    <location>
        <begin position="456"/>
        <end position="471"/>
    </location>
</feature>
<evidence type="ECO:0000256" key="1">
    <source>
        <dbReference type="SAM" id="Coils"/>
    </source>
</evidence>
<protein>
    <submittedName>
        <fullName evidence="3">Uncharacterized protein</fullName>
    </submittedName>
</protein>
<feature type="region of interest" description="Disordered" evidence="2">
    <location>
        <begin position="36"/>
        <end position="57"/>
    </location>
</feature>
<dbReference type="AlphaFoldDB" id="A0A6A6QI48"/>
<proteinExistence type="predicted"/>
<keyword evidence="1" id="KW-0175">Coiled coil</keyword>
<accession>A0A6A6QI48</accession>
<sequence>MNLTKKPNLGMLDFSYLWQNSVDGLKTLWTRKPTFEVEDRSSQTTSATTSSADEPMQDVSIAGNDIEEGPSTPPDVDWVFAGETEDDYTAGPAKMVEASDGTKACAAVALSFDLSKKIQDSLMGRRMLQQLSFEIEQQRDEIAAEEQKLTIFILRQDRKVETIEIEVEEAGGEPTAQQQDKMQEHRAAIRETEKQRAMLKENDELLVQRWEGARQQQEMLQNEVNVILEDVFVTCNLLPPVMYNEPSLEQHEGFYDEEEQPSFDDANVFEAPTLGNTTVAGQNVLRVGDNAQNAAIQAGTNLEHSRGDLLRAQRNFDAYQCGYNQDLQAYLSSQVNRPYDDVKLEHDLLHLQKGRRLTGELIQAEKRFEDAEIEAKAAGVFPGYYQESNFADCPDDGYREGQELEIAARVDRKRIEEWLENAEGDGMSPPPEPEMDQWSVDSDKPFDSISVLAEGPNRKQIDRWRQETGHC</sequence>
<feature type="compositionally biased region" description="Low complexity" evidence="2">
    <location>
        <begin position="42"/>
        <end position="52"/>
    </location>
</feature>
<keyword evidence="4" id="KW-1185">Reference proteome</keyword>
<feature type="region of interest" description="Disordered" evidence="2">
    <location>
        <begin position="420"/>
        <end position="471"/>
    </location>
</feature>